<reference evidence="2" key="1">
    <citation type="journal article" date="2014" name="Stand. Genomic Sci.">
        <title>Genome sequence of the exopolysaccharide-producing Salipiger mucosus type strain (DSM 16094(T)), a moderately halophilic member of the Roseobacter clade.</title>
        <authorList>
            <person name="Riedel T."/>
            <person name="Spring S."/>
            <person name="Fiebig A."/>
            <person name="Petersen J."/>
            <person name="Kyrpides N.C."/>
            <person name="Goker M."/>
            <person name="Klenk H.P."/>
        </authorList>
    </citation>
    <scope>NUCLEOTIDE SEQUENCE [LARGE SCALE GENOMIC DNA]</scope>
    <source>
        <strain evidence="2">DSM 16094</strain>
    </source>
</reference>
<organism evidence="1 2">
    <name type="scientific">Salipiger mucosus DSM 16094</name>
    <dbReference type="NCBI Taxonomy" id="1123237"/>
    <lineage>
        <taxon>Bacteria</taxon>
        <taxon>Pseudomonadati</taxon>
        <taxon>Pseudomonadota</taxon>
        <taxon>Alphaproteobacteria</taxon>
        <taxon>Rhodobacterales</taxon>
        <taxon>Roseobacteraceae</taxon>
        <taxon>Salipiger</taxon>
    </lineage>
</organism>
<accession>S9R549</accession>
<proteinExistence type="predicted"/>
<dbReference type="HOGENOM" id="CLU_1155734_0_0_5"/>
<sequence length="240" mass="25032">MPVAVAVHAVLEDVLGQHLHHADLARPGACGAVRVEIPARVELDRGEDLRPEDLGPAAVVRERHQRVGGVEIALDGAVVGLEGPEGQQHAPRDAVVALDPVEDLVVALGHLAAPVQPVLADELARELDEGRLEEALPPVALQHLAVLPDPVKEGLRDRRVVPAIHRLGAQIGDEGAEVAPAGNLLRLGGAGKAQRKKEGADAHGNLVAKSIARTLSARETGASSGAPPTFPICSHFLRGN</sequence>
<evidence type="ECO:0000313" key="2">
    <source>
        <dbReference type="Proteomes" id="UP000015347"/>
    </source>
</evidence>
<dbReference type="Proteomes" id="UP000015347">
    <property type="component" value="Unassembled WGS sequence"/>
</dbReference>
<dbReference type="EMBL" id="APVH01000002">
    <property type="protein sequence ID" value="EPX87037.1"/>
    <property type="molecule type" value="Genomic_DNA"/>
</dbReference>
<dbReference type="AlphaFoldDB" id="S9R549"/>
<keyword evidence="2" id="KW-1185">Reference proteome</keyword>
<dbReference type="STRING" id="1123237.Salmuc_03012"/>
<protein>
    <submittedName>
        <fullName evidence="1">Uncharacterized protein</fullName>
    </submittedName>
</protein>
<name>S9R549_9RHOB</name>
<comment type="caution">
    <text evidence="1">The sequence shown here is derived from an EMBL/GenBank/DDBJ whole genome shotgun (WGS) entry which is preliminary data.</text>
</comment>
<gene>
    <name evidence="1" type="ORF">Salmuc_03012</name>
</gene>
<evidence type="ECO:0000313" key="1">
    <source>
        <dbReference type="EMBL" id="EPX87037.1"/>
    </source>
</evidence>